<dbReference type="InterPro" id="IPR020846">
    <property type="entry name" value="MFS_dom"/>
</dbReference>
<evidence type="ECO:0000256" key="6">
    <source>
        <dbReference type="ARBA" id="ARBA00023136"/>
    </source>
</evidence>
<feature type="transmembrane region" description="Helical" evidence="7">
    <location>
        <begin position="331"/>
        <end position="350"/>
    </location>
</feature>
<dbReference type="GO" id="GO:0015293">
    <property type="term" value="F:symporter activity"/>
    <property type="evidence" value="ECO:0007669"/>
    <property type="project" value="UniProtKB-KW"/>
</dbReference>
<evidence type="ECO:0000256" key="3">
    <source>
        <dbReference type="ARBA" id="ARBA00022692"/>
    </source>
</evidence>
<keyword evidence="3 7" id="KW-0812">Transmembrane</keyword>
<protein>
    <recommendedName>
        <fullName evidence="8">Major facilitator superfamily (MFS) profile domain-containing protein</fullName>
    </recommendedName>
</protein>
<comment type="subcellular location">
    <subcellularLocation>
        <location evidence="1">Membrane</location>
        <topology evidence="1">Multi-pass membrane protein</topology>
    </subcellularLocation>
</comment>
<feature type="transmembrane region" description="Helical" evidence="7">
    <location>
        <begin position="98"/>
        <end position="120"/>
    </location>
</feature>
<dbReference type="InterPro" id="IPR011701">
    <property type="entry name" value="MFS"/>
</dbReference>
<accession>A0AAE1GC84</accession>
<sequence length="469" mass="50808">MGLLLYLGLALAYMVRFNLSIAIVAMVATKQDDNNETLDLTNECPLPDNTNGTNSAYGDGDFDWNSHTQGIILGSFFYGYTASNFIGGRAAEYFGGRLVFGLGVVVPSFLSLFSPLFASISKDLFIVLRVLEGLTQGAIFPSVTSIMAAWIPPKERGSYCAIVFSGTALGTILAMAVGGWLCKSTFLGGWPSVFYVSGGLGMAWGLPWFLLAHDLPEQHPTMTRAELTYITSNRTFITQDKRAPLPIRDIATSIPFLTLIVTTFGYCYVSYLLLTMLPTYFNNIQHFEIDSNGLISSLPHIIKIFTTLAWSTMVYHLSIRNIITVKTVRKLSTGVAMYLCSLGLIVMIWVDCNEVLSILVMSVAVSSLGALESGAVLSEQDIAPNFAGSLKGLSNTVGSATGFLAPVITGSIINDNQTLRGWSTVFVTGALIGIVCTTQYMIFGTDKVQPWNESNKGKIHQSVSEANKA</sequence>
<evidence type="ECO:0000313" key="10">
    <source>
        <dbReference type="Proteomes" id="UP001286313"/>
    </source>
</evidence>
<dbReference type="InterPro" id="IPR050382">
    <property type="entry name" value="MFS_Na/Anion_cotransporter"/>
</dbReference>
<dbReference type="PANTHER" id="PTHR11662">
    <property type="entry name" value="SOLUTE CARRIER FAMILY 17"/>
    <property type="match status" value="1"/>
</dbReference>
<dbReference type="FunFam" id="1.20.1250.20:FF:000423">
    <property type="entry name" value="Putative inorganic phosphate cotransporter-like Protein"/>
    <property type="match status" value="1"/>
</dbReference>
<dbReference type="PROSITE" id="PS50850">
    <property type="entry name" value="MFS"/>
    <property type="match status" value="1"/>
</dbReference>
<dbReference type="GO" id="GO:0016020">
    <property type="term" value="C:membrane"/>
    <property type="evidence" value="ECO:0007669"/>
    <property type="project" value="UniProtKB-SubCell"/>
</dbReference>
<evidence type="ECO:0000256" key="1">
    <source>
        <dbReference type="ARBA" id="ARBA00004141"/>
    </source>
</evidence>
<dbReference type="FunFam" id="1.20.1250.20:FF:000003">
    <property type="entry name" value="Solute carrier family 17 member 3"/>
    <property type="match status" value="1"/>
</dbReference>
<feature type="transmembrane region" description="Helical" evidence="7">
    <location>
        <begin position="158"/>
        <end position="181"/>
    </location>
</feature>
<dbReference type="AlphaFoldDB" id="A0AAE1GC84"/>
<proteinExistence type="predicted"/>
<evidence type="ECO:0000259" key="8">
    <source>
        <dbReference type="PROSITE" id="PS50850"/>
    </source>
</evidence>
<keyword evidence="4" id="KW-0769">Symport</keyword>
<organism evidence="9 10">
    <name type="scientific">Petrolisthes cinctipes</name>
    <name type="common">Flat porcelain crab</name>
    <dbReference type="NCBI Taxonomy" id="88211"/>
    <lineage>
        <taxon>Eukaryota</taxon>
        <taxon>Metazoa</taxon>
        <taxon>Ecdysozoa</taxon>
        <taxon>Arthropoda</taxon>
        <taxon>Crustacea</taxon>
        <taxon>Multicrustacea</taxon>
        <taxon>Malacostraca</taxon>
        <taxon>Eumalacostraca</taxon>
        <taxon>Eucarida</taxon>
        <taxon>Decapoda</taxon>
        <taxon>Pleocyemata</taxon>
        <taxon>Anomura</taxon>
        <taxon>Galatheoidea</taxon>
        <taxon>Porcellanidae</taxon>
        <taxon>Petrolisthes</taxon>
    </lineage>
</organism>
<dbReference type="InterPro" id="IPR036259">
    <property type="entry name" value="MFS_trans_sf"/>
</dbReference>
<feature type="transmembrane region" description="Helical" evidence="7">
    <location>
        <begin position="256"/>
        <end position="281"/>
    </location>
</feature>
<feature type="transmembrane region" description="Helical" evidence="7">
    <location>
        <begin position="6"/>
        <end position="28"/>
    </location>
</feature>
<keyword evidence="10" id="KW-1185">Reference proteome</keyword>
<feature type="transmembrane region" description="Helical" evidence="7">
    <location>
        <begin position="301"/>
        <end position="319"/>
    </location>
</feature>
<gene>
    <name evidence="9" type="ORF">Pcinc_005668</name>
</gene>
<dbReference type="Gene3D" id="1.20.1250.20">
    <property type="entry name" value="MFS general substrate transporter like domains"/>
    <property type="match status" value="2"/>
</dbReference>
<dbReference type="EMBL" id="JAWQEG010000428">
    <property type="protein sequence ID" value="KAK3890384.1"/>
    <property type="molecule type" value="Genomic_DNA"/>
</dbReference>
<reference evidence="9" key="1">
    <citation type="submission" date="2023-10" db="EMBL/GenBank/DDBJ databases">
        <title>Genome assemblies of two species of porcelain crab, Petrolisthes cinctipes and Petrolisthes manimaculis (Anomura: Porcellanidae).</title>
        <authorList>
            <person name="Angst P."/>
        </authorList>
    </citation>
    <scope>NUCLEOTIDE SEQUENCE</scope>
    <source>
        <strain evidence="9">PB745_01</strain>
        <tissue evidence="9">Gill</tissue>
    </source>
</reference>
<keyword evidence="5 7" id="KW-1133">Transmembrane helix</keyword>
<evidence type="ECO:0000256" key="5">
    <source>
        <dbReference type="ARBA" id="ARBA00022989"/>
    </source>
</evidence>
<feature type="transmembrane region" description="Helical" evidence="7">
    <location>
        <begin position="425"/>
        <end position="443"/>
    </location>
</feature>
<keyword evidence="6 7" id="KW-0472">Membrane</keyword>
<evidence type="ECO:0000256" key="4">
    <source>
        <dbReference type="ARBA" id="ARBA00022847"/>
    </source>
</evidence>
<keyword evidence="2" id="KW-0813">Transport</keyword>
<feature type="transmembrane region" description="Helical" evidence="7">
    <location>
        <begin position="193"/>
        <end position="212"/>
    </location>
</feature>
<dbReference type="Pfam" id="PF07690">
    <property type="entry name" value="MFS_1"/>
    <property type="match status" value="1"/>
</dbReference>
<feature type="transmembrane region" description="Helical" evidence="7">
    <location>
        <begin position="390"/>
        <end position="413"/>
    </location>
</feature>
<name>A0AAE1GC84_PETCI</name>
<dbReference type="PANTHER" id="PTHR11662:SF399">
    <property type="entry name" value="FI19708P1-RELATED"/>
    <property type="match status" value="1"/>
</dbReference>
<dbReference type="GO" id="GO:0006820">
    <property type="term" value="P:monoatomic anion transport"/>
    <property type="evidence" value="ECO:0007669"/>
    <property type="project" value="TreeGrafter"/>
</dbReference>
<comment type="caution">
    <text evidence="9">The sequence shown here is derived from an EMBL/GenBank/DDBJ whole genome shotgun (WGS) entry which is preliminary data.</text>
</comment>
<evidence type="ECO:0000256" key="2">
    <source>
        <dbReference type="ARBA" id="ARBA00022448"/>
    </source>
</evidence>
<feature type="domain" description="Major facilitator superfamily (MFS) profile" evidence="8">
    <location>
        <begin position="4"/>
        <end position="448"/>
    </location>
</feature>
<evidence type="ECO:0000313" key="9">
    <source>
        <dbReference type="EMBL" id="KAK3890384.1"/>
    </source>
</evidence>
<dbReference type="Proteomes" id="UP001286313">
    <property type="component" value="Unassembled WGS sequence"/>
</dbReference>
<evidence type="ECO:0000256" key="7">
    <source>
        <dbReference type="SAM" id="Phobius"/>
    </source>
</evidence>
<feature type="transmembrane region" description="Helical" evidence="7">
    <location>
        <begin position="126"/>
        <end position="151"/>
    </location>
</feature>
<dbReference type="SUPFAM" id="SSF103473">
    <property type="entry name" value="MFS general substrate transporter"/>
    <property type="match status" value="1"/>
</dbReference>